<feature type="domain" description="DDT" evidence="11">
    <location>
        <begin position="367"/>
        <end position="435"/>
    </location>
</feature>
<dbReference type="EMBL" id="JAUJYO010000012">
    <property type="protein sequence ID" value="KAK1301587.1"/>
    <property type="molecule type" value="Genomic_DNA"/>
</dbReference>
<name>A0AAV9DK72_ACOCL</name>
<dbReference type="GO" id="GO:0005737">
    <property type="term" value="C:cytoplasm"/>
    <property type="evidence" value="ECO:0007669"/>
    <property type="project" value="UniProtKB-SubCell"/>
</dbReference>
<dbReference type="Proteomes" id="UP001180020">
    <property type="component" value="Unassembled WGS sequence"/>
</dbReference>
<feature type="region of interest" description="Disordered" evidence="10">
    <location>
        <begin position="1"/>
        <end position="48"/>
    </location>
</feature>
<protein>
    <recommendedName>
        <fullName evidence="11">DDT domain-containing protein</fullName>
    </recommendedName>
</protein>
<comment type="subcellular location">
    <subcellularLocation>
        <location evidence="2">Cytoplasm</location>
    </subcellularLocation>
    <subcellularLocation>
        <location evidence="1">Nucleus</location>
    </subcellularLocation>
</comment>
<dbReference type="PROSITE" id="PS50827">
    <property type="entry name" value="DDT"/>
    <property type="match status" value="1"/>
</dbReference>
<dbReference type="GO" id="GO:0006355">
    <property type="term" value="P:regulation of DNA-templated transcription"/>
    <property type="evidence" value="ECO:0007669"/>
    <property type="project" value="InterPro"/>
</dbReference>
<dbReference type="PANTHER" id="PTHR31169:SF8">
    <property type="entry name" value="ZINC-FINGER DOMAIN OF MONOAMINE-OXIDASE A REPRESSOR R1 PROTEIN"/>
    <property type="match status" value="1"/>
</dbReference>
<evidence type="ECO:0000256" key="3">
    <source>
        <dbReference type="ARBA" id="ARBA00022490"/>
    </source>
</evidence>
<keyword evidence="9" id="KW-0539">Nucleus</keyword>
<evidence type="ECO:0000256" key="6">
    <source>
        <dbReference type="ARBA" id="ARBA00022843"/>
    </source>
</evidence>
<keyword evidence="8" id="KW-0804">Transcription</keyword>
<dbReference type="GO" id="GO:0005634">
    <property type="term" value="C:nucleus"/>
    <property type="evidence" value="ECO:0007669"/>
    <property type="project" value="UniProtKB-SubCell"/>
</dbReference>
<evidence type="ECO:0000313" key="12">
    <source>
        <dbReference type="EMBL" id="KAK1301587.1"/>
    </source>
</evidence>
<evidence type="ECO:0000256" key="9">
    <source>
        <dbReference type="ARBA" id="ARBA00023242"/>
    </source>
</evidence>
<proteinExistence type="predicted"/>
<dbReference type="SMART" id="SM00571">
    <property type="entry name" value="DDT"/>
    <property type="match status" value="1"/>
</dbReference>
<dbReference type="InterPro" id="IPR018866">
    <property type="entry name" value="Znf-4CXXC_R1"/>
</dbReference>
<evidence type="ECO:0000256" key="7">
    <source>
        <dbReference type="ARBA" id="ARBA00023015"/>
    </source>
</evidence>
<keyword evidence="13" id="KW-1185">Reference proteome</keyword>
<reference evidence="12" key="2">
    <citation type="submission" date="2023-06" db="EMBL/GenBank/DDBJ databases">
        <authorList>
            <person name="Ma L."/>
            <person name="Liu K.-W."/>
            <person name="Li Z."/>
            <person name="Hsiao Y.-Y."/>
            <person name="Qi Y."/>
            <person name="Fu T."/>
            <person name="Tang G."/>
            <person name="Zhang D."/>
            <person name="Sun W.-H."/>
            <person name="Liu D.-K."/>
            <person name="Li Y."/>
            <person name="Chen G.-Z."/>
            <person name="Liu X.-D."/>
            <person name="Liao X.-Y."/>
            <person name="Jiang Y.-T."/>
            <person name="Yu X."/>
            <person name="Hao Y."/>
            <person name="Huang J."/>
            <person name="Zhao X.-W."/>
            <person name="Ke S."/>
            <person name="Chen Y.-Y."/>
            <person name="Wu W.-L."/>
            <person name="Hsu J.-L."/>
            <person name="Lin Y.-F."/>
            <person name="Huang M.-D."/>
            <person name="Li C.-Y."/>
            <person name="Huang L."/>
            <person name="Wang Z.-W."/>
            <person name="Zhao X."/>
            <person name="Zhong W.-Y."/>
            <person name="Peng D.-H."/>
            <person name="Ahmad S."/>
            <person name="Lan S."/>
            <person name="Zhang J.-S."/>
            <person name="Tsai W.-C."/>
            <person name="Van De Peer Y."/>
            <person name="Liu Z.-J."/>
        </authorList>
    </citation>
    <scope>NUCLEOTIDE SEQUENCE</scope>
    <source>
        <strain evidence="12">CP</strain>
        <tissue evidence="12">Leaves</tissue>
    </source>
</reference>
<evidence type="ECO:0000256" key="5">
    <source>
        <dbReference type="ARBA" id="ARBA00022553"/>
    </source>
</evidence>
<keyword evidence="6" id="KW-0832">Ubl conjugation</keyword>
<evidence type="ECO:0000256" key="4">
    <source>
        <dbReference type="ARBA" id="ARBA00022499"/>
    </source>
</evidence>
<evidence type="ECO:0000313" key="13">
    <source>
        <dbReference type="Proteomes" id="UP001180020"/>
    </source>
</evidence>
<evidence type="ECO:0000256" key="2">
    <source>
        <dbReference type="ARBA" id="ARBA00004496"/>
    </source>
</evidence>
<dbReference type="InterPro" id="IPR018501">
    <property type="entry name" value="DDT_dom"/>
</dbReference>
<evidence type="ECO:0000256" key="10">
    <source>
        <dbReference type="SAM" id="MobiDB-lite"/>
    </source>
</evidence>
<dbReference type="InterPro" id="IPR040221">
    <property type="entry name" value="CDCA7/CDA7L"/>
</dbReference>
<accession>A0AAV9DK72</accession>
<evidence type="ECO:0000256" key="8">
    <source>
        <dbReference type="ARBA" id="ARBA00023163"/>
    </source>
</evidence>
<reference evidence="12" key="1">
    <citation type="journal article" date="2023" name="Nat. Commun.">
        <title>Diploid and tetraploid genomes of Acorus and the evolution of monocots.</title>
        <authorList>
            <person name="Ma L."/>
            <person name="Liu K.W."/>
            <person name="Li Z."/>
            <person name="Hsiao Y.Y."/>
            <person name="Qi Y."/>
            <person name="Fu T."/>
            <person name="Tang G.D."/>
            <person name="Zhang D."/>
            <person name="Sun W.H."/>
            <person name="Liu D.K."/>
            <person name="Li Y."/>
            <person name="Chen G.Z."/>
            <person name="Liu X.D."/>
            <person name="Liao X.Y."/>
            <person name="Jiang Y.T."/>
            <person name="Yu X."/>
            <person name="Hao Y."/>
            <person name="Huang J."/>
            <person name="Zhao X.W."/>
            <person name="Ke S."/>
            <person name="Chen Y.Y."/>
            <person name="Wu W.L."/>
            <person name="Hsu J.L."/>
            <person name="Lin Y.F."/>
            <person name="Huang M.D."/>
            <person name="Li C.Y."/>
            <person name="Huang L."/>
            <person name="Wang Z.W."/>
            <person name="Zhao X."/>
            <person name="Zhong W.Y."/>
            <person name="Peng D.H."/>
            <person name="Ahmad S."/>
            <person name="Lan S."/>
            <person name="Zhang J.S."/>
            <person name="Tsai W.C."/>
            <person name="Van de Peer Y."/>
            <person name="Liu Z.J."/>
        </authorList>
    </citation>
    <scope>NUCLEOTIDE SEQUENCE</scope>
    <source>
        <strain evidence="12">CP</strain>
    </source>
</reference>
<organism evidence="12 13">
    <name type="scientific">Acorus calamus</name>
    <name type="common">Sweet flag</name>
    <dbReference type="NCBI Taxonomy" id="4465"/>
    <lineage>
        <taxon>Eukaryota</taxon>
        <taxon>Viridiplantae</taxon>
        <taxon>Streptophyta</taxon>
        <taxon>Embryophyta</taxon>
        <taxon>Tracheophyta</taxon>
        <taxon>Spermatophyta</taxon>
        <taxon>Magnoliopsida</taxon>
        <taxon>Liliopsida</taxon>
        <taxon>Acoraceae</taxon>
        <taxon>Acorus</taxon>
    </lineage>
</organism>
<dbReference type="Pfam" id="PF10497">
    <property type="entry name" value="zf-4CXXC_R1"/>
    <property type="match status" value="1"/>
</dbReference>
<sequence>MAVSASSEPAIPSDGKDEIKKKSKKKNKTDRDAIDGLPSPPRRNKAPGVRVVNGRVYDSEHGRTCHQCRQKTRDFAAACKNVKENDKICPINFCHKCLLNRYGEKAEEVMEVEDWKCPKCRGICNCSFCMKKRGQQPTGILVHTAKATGFSSVSELLQQRGPDELGILKVAVASEKSSVSKMEHGKSKQKVGKENHTRVEEVSDQKTSDESVKETHSKKRKRECGTGIDDERHENGELVKKKHRKKKSDRVSEKVAIEVEEKCMGIANTDTIIEAKPQLEPRSPKLKKHVPEQSDIIYDEVVIKVGEKGVTIAETDNTAKAEPQLDPKVSRLKKNVIRSCTRIVDMNVVLPPQCIGLTTLVGVDLPTDDIGSALQFLEFCRAFEKALHIRKGLPESVLREIVSGRRVGRRGRKGSSSILQVHIKLLRHIQKANGQESTLKSSGNSWIKALGKCITDAEYPPKDVPMDFLEGGAAGYDKLDSSMKLRILNFLCDETLGTQDLRNWIDEENSKFDEIKKEANARVLEAKKKEKLMKQMLKNEVAQTMISLRDGASLSINEHEALMSKVRSETEKALAEKLETINSVPKMKQRADAVRTEPIVLDDNGRAFWRLRAYSDGSYVMLQDVGDRESVIPQDKWFIYDEEHAKLIEQYISFLRKQRLAMYKVSLSSTLQDDGMEE</sequence>
<keyword evidence="7" id="KW-0805">Transcription regulation</keyword>
<dbReference type="PANTHER" id="PTHR31169">
    <property type="entry name" value="OS05G0300700 PROTEIN"/>
    <property type="match status" value="1"/>
</dbReference>
<dbReference type="AlphaFoldDB" id="A0AAV9DK72"/>
<keyword evidence="3" id="KW-0963">Cytoplasm</keyword>
<feature type="region of interest" description="Disordered" evidence="10">
    <location>
        <begin position="176"/>
        <end position="234"/>
    </location>
</feature>
<gene>
    <name evidence="12" type="ORF">QJS10_CPB12g00440</name>
</gene>
<comment type="caution">
    <text evidence="12">The sequence shown here is derived from an EMBL/GenBank/DDBJ whole genome shotgun (WGS) entry which is preliminary data.</text>
</comment>
<feature type="compositionally biased region" description="Basic and acidic residues" evidence="10">
    <location>
        <begin position="181"/>
        <end position="215"/>
    </location>
</feature>
<keyword evidence="4" id="KW-1017">Isopeptide bond</keyword>
<evidence type="ECO:0000259" key="11">
    <source>
        <dbReference type="PROSITE" id="PS50827"/>
    </source>
</evidence>
<keyword evidence="5" id="KW-0597">Phosphoprotein</keyword>
<evidence type="ECO:0000256" key="1">
    <source>
        <dbReference type="ARBA" id="ARBA00004123"/>
    </source>
</evidence>